<sequence length="270" mass="28316">MPARTLPTPTLASSSSPSSIASSSRLSSSPALQTPPSPNPTSFLQEIDVFMENIGRLVKALEDQHRERQFDIPRSSLDGGSRHNSNALGLLQTKNGGGSSDRDEVQVQDIEPRPTLDLSNFPHLSLIDSSIVLPMNPSTLVFAKGVADIGIGLILFAKPALLYQSAATKALSSLTGFYISNASAAPGFNHSIACLVASVGLGNLIAARSGPAVLPPIFGMTAAWSTLSLLTCVLAPKEWGVSGATLLMGGIVNFVFSAALYLVHPRVVRI</sequence>
<gene>
    <name evidence="3" type="ORF">R3P38DRAFT_3200975</name>
</gene>
<protein>
    <submittedName>
        <fullName evidence="3">Uncharacterized protein</fullName>
    </submittedName>
</protein>
<feature type="region of interest" description="Disordered" evidence="1">
    <location>
        <begin position="70"/>
        <end position="104"/>
    </location>
</feature>
<dbReference type="EMBL" id="JAWWNJ010000046">
    <property type="protein sequence ID" value="KAK7018596.1"/>
    <property type="molecule type" value="Genomic_DNA"/>
</dbReference>
<evidence type="ECO:0000313" key="3">
    <source>
        <dbReference type="EMBL" id="KAK7018596.1"/>
    </source>
</evidence>
<keyword evidence="2" id="KW-1133">Transmembrane helix</keyword>
<evidence type="ECO:0000256" key="1">
    <source>
        <dbReference type="SAM" id="MobiDB-lite"/>
    </source>
</evidence>
<keyword evidence="2" id="KW-0472">Membrane</keyword>
<feature type="transmembrane region" description="Helical" evidence="2">
    <location>
        <begin position="242"/>
        <end position="263"/>
    </location>
</feature>
<comment type="caution">
    <text evidence="3">The sequence shown here is derived from an EMBL/GenBank/DDBJ whole genome shotgun (WGS) entry which is preliminary data.</text>
</comment>
<accession>A0AAW0AZZ7</accession>
<organism evidence="3 4">
    <name type="scientific">Favolaschia claudopus</name>
    <dbReference type="NCBI Taxonomy" id="2862362"/>
    <lineage>
        <taxon>Eukaryota</taxon>
        <taxon>Fungi</taxon>
        <taxon>Dikarya</taxon>
        <taxon>Basidiomycota</taxon>
        <taxon>Agaricomycotina</taxon>
        <taxon>Agaricomycetes</taxon>
        <taxon>Agaricomycetidae</taxon>
        <taxon>Agaricales</taxon>
        <taxon>Marasmiineae</taxon>
        <taxon>Mycenaceae</taxon>
        <taxon>Favolaschia</taxon>
    </lineage>
</organism>
<feature type="transmembrane region" description="Helical" evidence="2">
    <location>
        <begin position="213"/>
        <end position="236"/>
    </location>
</feature>
<feature type="region of interest" description="Disordered" evidence="1">
    <location>
        <begin position="1"/>
        <end position="43"/>
    </location>
</feature>
<reference evidence="3 4" key="1">
    <citation type="journal article" date="2024" name="J Genomics">
        <title>Draft genome sequencing and assembly of Favolaschia claudopus CIRM-BRFM 2984 isolated from oak limbs.</title>
        <authorList>
            <person name="Navarro D."/>
            <person name="Drula E."/>
            <person name="Chaduli D."/>
            <person name="Cazenave R."/>
            <person name="Ahrendt S."/>
            <person name="Wang J."/>
            <person name="Lipzen A."/>
            <person name="Daum C."/>
            <person name="Barry K."/>
            <person name="Grigoriev I.V."/>
            <person name="Favel A."/>
            <person name="Rosso M.N."/>
            <person name="Martin F."/>
        </authorList>
    </citation>
    <scope>NUCLEOTIDE SEQUENCE [LARGE SCALE GENOMIC DNA]</scope>
    <source>
        <strain evidence="3 4">CIRM-BRFM 2984</strain>
    </source>
</reference>
<feature type="compositionally biased region" description="Low complexity" evidence="1">
    <location>
        <begin position="1"/>
        <end position="32"/>
    </location>
</feature>
<name>A0AAW0AZZ7_9AGAR</name>
<evidence type="ECO:0000313" key="4">
    <source>
        <dbReference type="Proteomes" id="UP001362999"/>
    </source>
</evidence>
<evidence type="ECO:0000256" key="2">
    <source>
        <dbReference type="SAM" id="Phobius"/>
    </source>
</evidence>
<dbReference type="Proteomes" id="UP001362999">
    <property type="component" value="Unassembled WGS sequence"/>
</dbReference>
<proteinExistence type="predicted"/>
<dbReference type="AlphaFoldDB" id="A0AAW0AZZ7"/>
<keyword evidence="4" id="KW-1185">Reference proteome</keyword>
<keyword evidence="2" id="KW-0812">Transmembrane</keyword>